<protein>
    <recommendedName>
        <fullName evidence="3">Multicilin</fullName>
    </recommendedName>
    <alternativeName>
        <fullName evidence="11">Multiciliate differentiation and DNA synthesis-associated cell cycle protein</fullName>
    </alternativeName>
    <alternativeName>
        <fullName evidence="12">Protein Idas</fullName>
    </alternativeName>
</protein>
<keyword evidence="8" id="KW-0804">Transcription</keyword>
<feature type="compositionally biased region" description="Low complexity" evidence="13">
    <location>
        <begin position="49"/>
        <end position="61"/>
    </location>
</feature>
<dbReference type="InterPro" id="IPR022786">
    <property type="entry name" value="Geminin/Multicilin"/>
</dbReference>
<evidence type="ECO:0000256" key="13">
    <source>
        <dbReference type="SAM" id="MobiDB-lite"/>
    </source>
</evidence>
<dbReference type="AlphaFoldDB" id="A0A7K7CTL8"/>
<comment type="subcellular location">
    <subcellularLocation>
        <location evidence="1">Nucleus</location>
    </subcellularLocation>
</comment>
<dbReference type="GO" id="GO:0005634">
    <property type="term" value="C:nucleus"/>
    <property type="evidence" value="ECO:0007669"/>
    <property type="project" value="UniProtKB-SubCell"/>
</dbReference>
<evidence type="ECO:0000256" key="3">
    <source>
        <dbReference type="ARBA" id="ARBA00018222"/>
    </source>
</evidence>
<comment type="caution">
    <text evidence="14">The sequence shown here is derived from an EMBL/GenBank/DDBJ whole genome shotgun (WGS) entry which is preliminary data.</text>
</comment>
<dbReference type="GO" id="GO:0030030">
    <property type="term" value="P:cell projection organization"/>
    <property type="evidence" value="ECO:0007669"/>
    <property type="project" value="UniProtKB-KW"/>
</dbReference>
<dbReference type="GO" id="GO:0008156">
    <property type="term" value="P:negative regulation of DNA replication"/>
    <property type="evidence" value="ECO:0007669"/>
    <property type="project" value="TreeGrafter"/>
</dbReference>
<keyword evidence="4" id="KW-0970">Cilium biogenesis/degradation</keyword>
<feature type="compositionally biased region" description="Gly residues" evidence="13">
    <location>
        <begin position="292"/>
        <end position="306"/>
    </location>
</feature>
<dbReference type="SUPFAM" id="SSF111469">
    <property type="entry name" value="Geminin coiled-coil domain"/>
    <property type="match status" value="1"/>
</dbReference>
<dbReference type="PANTHER" id="PTHR13372">
    <property type="entry name" value="GEMININ"/>
    <property type="match status" value="1"/>
</dbReference>
<evidence type="ECO:0000313" key="14">
    <source>
        <dbReference type="EMBL" id="NWY23180.1"/>
    </source>
</evidence>
<feature type="region of interest" description="Disordered" evidence="13">
    <location>
        <begin position="1"/>
        <end position="61"/>
    </location>
</feature>
<feature type="non-terminal residue" evidence="14">
    <location>
        <position position="385"/>
    </location>
</feature>
<gene>
    <name evidence="14" type="primary">Mcidas</name>
    <name evidence="14" type="ORF">PHEMEL_R11447</name>
</gene>
<evidence type="ECO:0000256" key="7">
    <source>
        <dbReference type="ARBA" id="ARBA00023159"/>
    </source>
</evidence>
<accession>A0A7K7CTL8</accession>
<feature type="compositionally biased region" description="Low complexity" evidence="13">
    <location>
        <begin position="256"/>
        <end position="266"/>
    </location>
</feature>
<feature type="non-terminal residue" evidence="14">
    <location>
        <position position="1"/>
    </location>
</feature>
<dbReference type="PANTHER" id="PTHR13372:SF3">
    <property type="entry name" value="MULTICILIN"/>
    <property type="match status" value="1"/>
</dbReference>
<evidence type="ECO:0000256" key="10">
    <source>
        <dbReference type="ARBA" id="ARBA00023306"/>
    </source>
</evidence>
<evidence type="ECO:0000256" key="12">
    <source>
        <dbReference type="ARBA" id="ARBA00033197"/>
    </source>
</evidence>
<evidence type="ECO:0000256" key="2">
    <source>
        <dbReference type="ARBA" id="ARBA00007979"/>
    </source>
</evidence>
<dbReference type="CDD" id="cd22590">
    <property type="entry name" value="McIdas_CC"/>
    <property type="match status" value="1"/>
</dbReference>
<feature type="compositionally biased region" description="Pro residues" evidence="13">
    <location>
        <begin position="242"/>
        <end position="255"/>
    </location>
</feature>
<keyword evidence="10" id="KW-0131">Cell cycle</keyword>
<evidence type="ECO:0000256" key="6">
    <source>
        <dbReference type="ARBA" id="ARBA00023054"/>
    </source>
</evidence>
<sequence>RGASMEQGGRRRAFGSICPNTVPGPPARPAKKPARPGGDPPWTPPATLSPRAPSPRVRRSGASPAAAVPALVWAVVWAGLSPGHCSLDHFLHPCQGPCFQDGPEIDFQEFRDTLGDFIPDVSTLMPPPLDCTDYDFSLGEDVAFGPCTPQLQSSALVQAPPQNLSASEPCWRDLADQHQKALGDTLEANSQLQETLTQRQEELLTLRESNVQLKELASQARQLAAVLDTLMLPQSADGTVLPPLPPLHPLPPPPAAAAAAPAGAGPEDAEGVDAMLRAVSEKCRAALRSLGGSAGGSPGGSPGHSPGGSPTAKRARPGPRLHGAFRGLRTGRAAPRPAGGELEGGGSLRAALGEAGAIRTLAFPQGNAFSLRTAAGGHRFRWVPR</sequence>
<evidence type="ECO:0000256" key="9">
    <source>
        <dbReference type="ARBA" id="ARBA00023242"/>
    </source>
</evidence>
<evidence type="ECO:0000256" key="1">
    <source>
        <dbReference type="ARBA" id="ARBA00004123"/>
    </source>
</evidence>
<dbReference type="Gene3D" id="1.20.5.1180">
    <property type="entry name" value="Geminin coiled-coil domain"/>
    <property type="match status" value="1"/>
</dbReference>
<evidence type="ECO:0000256" key="5">
    <source>
        <dbReference type="ARBA" id="ARBA00023015"/>
    </source>
</evidence>
<feature type="region of interest" description="Disordered" evidence="13">
    <location>
        <begin position="242"/>
        <end position="269"/>
    </location>
</feature>
<evidence type="ECO:0000256" key="11">
    <source>
        <dbReference type="ARBA" id="ARBA00031136"/>
    </source>
</evidence>
<evidence type="ECO:0000256" key="8">
    <source>
        <dbReference type="ARBA" id="ARBA00023163"/>
    </source>
</evidence>
<dbReference type="GO" id="GO:0045786">
    <property type="term" value="P:negative regulation of cell cycle"/>
    <property type="evidence" value="ECO:0007669"/>
    <property type="project" value="TreeGrafter"/>
</dbReference>
<feature type="region of interest" description="Disordered" evidence="13">
    <location>
        <begin position="289"/>
        <end position="345"/>
    </location>
</feature>
<keyword evidence="5" id="KW-0805">Transcription regulation</keyword>
<dbReference type="Proteomes" id="UP000578259">
    <property type="component" value="Unassembled WGS sequence"/>
</dbReference>
<evidence type="ECO:0000313" key="15">
    <source>
        <dbReference type="Proteomes" id="UP000578259"/>
    </source>
</evidence>
<dbReference type="EMBL" id="VZSJ01000254">
    <property type="protein sequence ID" value="NWY23180.1"/>
    <property type="molecule type" value="Genomic_DNA"/>
</dbReference>
<reference evidence="14 15" key="1">
    <citation type="submission" date="2019-09" db="EMBL/GenBank/DDBJ databases">
        <title>Bird 10,000 Genomes (B10K) Project - Family phase.</title>
        <authorList>
            <person name="Zhang G."/>
        </authorList>
    </citation>
    <scope>NUCLEOTIDE SEQUENCE [LARGE SCALE GENOMIC DNA]</scope>
    <source>
        <strain evidence="14">OUT-0018</strain>
        <tissue evidence="14">Muscle</tissue>
    </source>
</reference>
<proteinExistence type="inferred from homology"/>
<dbReference type="Pfam" id="PF07412">
    <property type="entry name" value="Geminin"/>
    <property type="match status" value="1"/>
</dbReference>
<keyword evidence="9" id="KW-0539">Nucleus</keyword>
<comment type="similarity">
    <text evidence="2">Belongs to the geminin family.</text>
</comment>
<keyword evidence="6" id="KW-0175">Coiled coil</keyword>
<organism evidence="14 15">
    <name type="scientific">Pheucticus melanocephalus</name>
    <name type="common">Black-headed grosbeak</name>
    <name type="synonym">Guiraca melanocephala</name>
    <dbReference type="NCBI Taxonomy" id="371919"/>
    <lineage>
        <taxon>Eukaryota</taxon>
        <taxon>Metazoa</taxon>
        <taxon>Chordata</taxon>
        <taxon>Craniata</taxon>
        <taxon>Vertebrata</taxon>
        <taxon>Euteleostomi</taxon>
        <taxon>Archelosauria</taxon>
        <taxon>Archosauria</taxon>
        <taxon>Dinosauria</taxon>
        <taxon>Saurischia</taxon>
        <taxon>Theropoda</taxon>
        <taxon>Coelurosauria</taxon>
        <taxon>Aves</taxon>
        <taxon>Neognathae</taxon>
        <taxon>Neoaves</taxon>
        <taxon>Telluraves</taxon>
        <taxon>Australaves</taxon>
        <taxon>Passeriformes</taxon>
        <taxon>Cardinalidae</taxon>
        <taxon>Pheucticus</taxon>
    </lineage>
</organism>
<keyword evidence="15" id="KW-1185">Reference proteome</keyword>
<evidence type="ECO:0000256" key="4">
    <source>
        <dbReference type="ARBA" id="ARBA00022794"/>
    </source>
</evidence>
<name>A0A7K7CTL8_PHEME</name>
<keyword evidence="7" id="KW-0010">Activator</keyword>